<accession>A0A9W8TKK5</accession>
<comment type="caution">
    <text evidence="3">The sequence shown here is derived from an EMBL/GenBank/DDBJ whole genome shotgun (WGS) entry which is preliminary data.</text>
</comment>
<name>A0A9W8TKK5_9PEZI</name>
<sequence length="308" mass="34877">MAILKDTRGIEVTVMVSGKKTIEYEADNDRMKSLTKYSCPTSTKYIESKDNAKFTIAQVLSCPDPYELPVPIFPNTDRVILLKTRSVDDSNDERLARDLRVVKNLGLITVTVERCTTHRSRSRAPAARETFSNEKKTFNLSAKSMKGKAISHGTAFSSAQKIRTPRSVTTRPLPKDKGRPIAVFNFLYRSKDALQQSLVIPRELPPVADEPKSDAKRSPIDEKKCIRKVDEPASRARAFDDLSPAERERLARERFDQMQTGVKQEGVKLEHDSKPGKRKFEEAEDSKERASNPRRVKRPAQFVDLTLD</sequence>
<feature type="compositionally biased region" description="Basic and acidic residues" evidence="1">
    <location>
        <begin position="265"/>
        <end position="291"/>
    </location>
</feature>
<proteinExistence type="predicted"/>
<gene>
    <name evidence="3" type="ORF">NPX13_g5947</name>
</gene>
<keyword evidence="4" id="KW-1185">Reference proteome</keyword>
<evidence type="ECO:0000313" key="4">
    <source>
        <dbReference type="Proteomes" id="UP001148614"/>
    </source>
</evidence>
<dbReference type="VEuPathDB" id="FungiDB:F4678DRAFT_461233"/>
<evidence type="ECO:0000259" key="2">
    <source>
        <dbReference type="Pfam" id="PF25534"/>
    </source>
</evidence>
<evidence type="ECO:0000256" key="1">
    <source>
        <dbReference type="SAM" id="MobiDB-lite"/>
    </source>
</evidence>
<dbReference type="PANTHER" id="PTHR36223:SF1">
    <property type="entry name" value="TRANSCRIPTION ELONGATION FACTOR EAF N-TERMINAL DOMAIN-CONTAINING PROTEIN"/>
    <property type="match status" value="1"/>
</dbReference>
<feature type="compositionally biased region" description="Basic and acidic residues" evidence="1">
    <location>
        <begin position="209"/>
        <end position="256"/>
    </location>
</feature>
<organism evidence="3 4">
    <name type="scientific">Xylaria arbuscula</name>
    <dbReference type="NCBI Taxonomy" id="114810"/>
    <lineage>
        <taxon>Eukaryota</taxon>
        <taxon>Fungi</taxon>
        <taxon>Dikarya</taxon>
        <taxon>Ascomycota</taxon>
        <taxon>Pezizomycotina</taxon>
        <taxon>Sordariomycetes</taxon>
        <taxon>Xylariomycetidae</taxon>
        <taxon>Xylariales</taxon>
        <taxon>Xylariaceae</taxon>
        <taxon>Xylaria</taxon>
    </lineage>
</organism>
<dbReference type="Pfam" id="PF25534">
    <property type="entry name" value="DUF7918"/>
    <property type="match status" value="2"/>
</dbReference>
<feature type="region of interest" description="Disordered" evidence="1">
    <location>
        <begin position="154"/>
        <end position="176"/>
    </location>
</feature>
<dbReference type="Proteomes" id="UP001148614">
    <property type="component" value="Unassembled WGS sequence"/>
</dbReference>
<dbReference type="InterPro" id="IPR057678">
    <property type="entry name" value="DUF7918"/>
</dbReference>
<reference evidence="3" key="1">
    <citation type="submission" date="2022-07" db="EMBL/GenBank/DDBJ databases">
        <title>Genome Sequence of Xylaria arbuscula.</title>
        <authorList>
            <person name="Buettner E."/>
        </authorList>
    </citation>
    <scope>NUCLEOTIDE SEQUENCE</scope>
    <source>
        <strain evidence="3">VT107</strain>
    </source>
</reference>
<feature type="region of interest" description="Disordered" evidence="1">
    <location>
        <begin position="204"/>
        <end position="308"/>
    </location>
</feature>
<dbReference type="EMBL" id="JANPWZ010000993">
    <property type="protein sequence ID" value="KAJ3569844.1"/>
    <property type="molecule type" value="Genomic_DNA"/>
</dbReference>
<feature type="domain" description="DUF7918" evidence="2">
    <location>
        <begin position="9"/>
        <end position="57"/>
    </location>
</feature>
<feature type="compositionally biased region" description="Polar residues" evidence="1">
    <location>
        <begin position="154"/>
        <end position="170"/>
    </location>
</feature>
<feature type="domain" description="DUF7918" evidence="2">
    <location>
        <begin position="87"/>
        <end position="202"/>
    </location>
</feature>
<dbReference type="PANTHER" id="PTHR36223">
    <property type="entry name" value="BETA-LACTAMASE-TYPE TRANSPEPTIDASE FOLD DOMAIN CONTAINING PROTEIN"/>
    <property type="match status" value="1"/>
</dbReference>
<evidence type="ECO:0000313" key="3">
    <source>
        <dbReference type="EMBL" id="KAJ3569844.1"/>
    </source>
</evidence>
<dbReference type="AlphaFoldDB" id="A0A9W8TKK5"/>
<protein>
    <recommendedName>
        <fullName evidence="2">DUF7918 domain-containing protein</fullName>
    </recommendedName>
</protein>